<dbReference type="Proteomes" id="UP000559027">
    <property type="component" value="Unassembled WGS sequence"/>
</dbReference>
<feature type="compositionally biased region" description="Polar residues" evidence="1">
    <location>
        <begin position="29"/>
        <end position="39"/>
    </location>
</feature>
<keyword evidence="3" id="KW-1185">Reference proteome</keyword>
<gene>
    <name evidence="2" type="ORF">D9756_008924</name>
</gene>
<reference evidence="2 3" key="1">
    <citation type="journal article" date="2020" name="ISME J.">
        <title>Uncovering the hidden diversity of litter-decomposition mechanisms in mushroom-forming fungi.</title>
        <authorList>
            <person name="Floudas D."/>
            <person name="Bentzer J."/>
            <person name="Ahren D."/>
            <person name="Johansson T."/>
            <person name="Persson P."/>
            <person name="Tunlid A."/>
        </authorList>
    </citation>
    <scope>NUCLEOTIDE SEQUENCE [LARGE SCALE GENOMIC DNA]</scope>
    <source>
        <strain evidence="2 3">CBS 146.42</strain>
    </source>
</reference>
<feature type="compositionally biased region" description="Basic residues" evidence="1">
    <location>
        <begin position="1"/>
        <end position="15"/>
    </location>
</feature>
<organism evidence="2 3">
    <name type="scientific">Leucocoprinus leucothites</name>
    <dbReference type="NCBI Taxonomy" id="201217"/>
    <lineage>
        <taxon>Eukaryota</taxon>
        <taxon>Fungi</taxon>
        <taxon>Dikarya</taxon>
        <taxon>Basidiomycota</taxon>
        <taxon>Agaricomycotina</taxon>
        <taxon>Agaricomycetes</taxon>
        <taxon>Agaricomycetidae</taxon>
        <taxon>Agaricales</taxon>
        <taxon>Agaricineae</taxon>
        <taxon>Agaricaceae</taxon>
        <taxon>Leucocoprinus</taxon>
    </lineage>
</organism>
<dbReference type="EMBL" id="JAACJO010000016">
    <property type="protein sequence ID" value="KAF5349595.1"/>
    <property type="molecule type" value="Genomic_DNA"/>
</dbReference>
<feature type="region of interest" description="Disordered" evidence="1">
    <location>
        <begin position="1"/>
        <end position="97"/>
    </location>
</feature>
<dbReference type="AlphaFoldDB" id="A0A8H5CX82"/>
<comment type="caution">
    <text evidence="2">The sequence shown here is derived from an EMBL/GenBank/DDBJ whole genome shotgun (WGS) entry which is preliminary data.</text>
</comment>
<evidence type="ECO:0000313" key="2">
    <source>
        <dbReference type="EMBL" id="KAF5349595.1"/>
    </source>
</evidence>
<proteinExistence type="predicted"/>
<name>A0A8H5CX82_9AGAR</name>
<protein>
    <submittedName>
        <fullName evidence="2">Uncharacterized protein</fullName>
    </submittedName>
</protein>
<evidence type="ECO:0000313" key="3">
    <source>
        <dbReference type="Proteomes" id="UP000559027"/>
    </source>
</evidence>
<sequence length="313" mass="33959">MKTHLKVPQRPKGFQRKVAIPSGKAKETTAISPSQSASNPYPPQQHTPDQAHTPAPAWSGPETSMAQAAERLGLQTPSHGTASSPSSLDSTPPATPSDLWPNFPIPLEGVGLTTAQVNALVGPPSIVTTQSEPLPYTHPYEFATPYQQGYRRPAHFPASNYHVPLQRNMPEAPISNTWACSPSVFGGHPTTYPSDPLSLNFPVDPFFAQMTGFPSIQSSSWTQPEMGSIFGTMDWLEYSVNSDIGHYQRPSASASAMFLGFDHFDFGTGGGSFVPAGNSMEGSFIWGADLQTFKDPLIDEDKEFMEMMRQAMP</sequence>
<accession>A0A8H5CX82</accession>
<evidence type="ECO:0000256" key="1">
    <source>
        <dbReference type="SAM" id="MobiDB-lite"/>
    </source>
</evidence>
<feature type="compositionally biased region" description="Polar residues" evidence="1">
    <location>
        <begin position="75"/>
        <end position="92"/>
    </location>
</feature>